<dbReference type="EMBL" id="ASHM01018264">
    <property type="protein sequence ID" value="PNX99878.1"/>
    <property type="molecule type" value="Genomic_DNA"/>
</dbReference>
<dbReference type="Proteomes" id="UP000236291">
    <property type="component" value="Unassembled WGS sequence"/>
</dbReference>
<accession>A0A2K3NA11</accession>
<comment type="caution">
    <text evidence="1">The sequence shown here is derived from an EMBL/GenBank/DDBJ whole genome shotgun (WGS) entry which is preliminary data.</text>
</comment>
<proteinExistence type="predicted"/>
<gene>
    <name evidence="1" type="ORF">L195_g023149</name>
</gene>
<reference evidence="1 2" key="2">
    <citation type="journal article" date="2017" name="Front. Plant Sci.">
        <title>Gene Classification and Mining of Molecular Markers Useful in Red Clover (Trifolium pratense) Breeding.</title>
        <authorList>
            <person name="Istvanek J."/>
            <person name="Dluhosova J."/>
            <person name="Dluhos P."/>
            <person name="Patkova L."/>
            <person name="Nedelnik J."/>
            <person name="Repkova J."/>
        </authorList>
    </citation>
    <scope>NUCLEOTIDE SEQUENCE [LARGE SCALE GENOMIC DNA]</scope>
    <source>
        <strain evidence="2">cv. Tatra</strain>
        <tissue evidence="1">Young leaves</tissue>
    </source>
</reference>
<dbReference type="AlphaFoldDB" id="A0A2K3NA11"/>
<sequence length="201" mass="22095">MDKEGGLVNRPPLLVGWDPHVIVDKEGKSMLALKPEEDWSKEDDEFALANSKALNALYNVPTMSASMMTTPSSSLWYFIFKCIVDGTAPSAAIVGPMEVWLIVEALQGIRGRRSLIPLFDSVGMADGVMDRDMFAFVVFFLDYGIREADNVGPPVMNATNDLFPWSLSPLLSSASFSLAVMASALSFGGDSLFGECFHWWR</sequence>
<keyword evidence="1" id="KW-0645">Protease</keyword>
<dbReference type="GO" id="GO:0008233">
    <property type="term" value="F:peptidase activity"/>
    <property type="evidence" value="ECO:0007669"/>
    <property type="project" value="UniProtKB-KW"/>
</dbReference>
<reference evidence="1 2" key="1">
    <citation type="journal article" date="2014" name="Am. J. Bot.">
        <title>Genome assembly and annotation for red clover (Trifolium pratense; Fabaceae).</title>
        <authorList>
            <person name="Istvanek J."/>
            <person name="Jaros M."/>
            <person name="Krenek A."/>
            <person name="Repkova J."/>
        </authorList>
    </citation>
    <scope>NUCLEOTIDE SEQUENCE [LARGE SCALE GENOMIC DNA]</scope>
    <source>
        <strain evidence="2">cv. Tatra</strain>
        <tissue evidence="1">Young leaves</tissue>
    </source>
</reference>
<keyword evidence="1" id="KW-0378">Hydrolase</keyword>
<evidence type="ECO:0000313" key="1">
    <source>
        <dbReference type="EMBL" id="PNX99878.1"/>
    </source>
</evidence>
<name>A0A2K3NA11_TRIPR</name>
<dbReference type="GO" id="GO:0006508">
    <property type="term" value="P:proteolysis"/>
    <property type="evidence" value="ECO:0007669"/>
    <property type="project" value="UniProtKB-KW"/>
</dbReference>
<protein>
    <submittedName>
        <fullName evidence="1">Gag-protease polyprotein</fullName>
    </submittedName>
</protein>
<evidence type="ECO:0000313" key="2">
    <source>
        <dbReference type="Proteomes" id="UP000236291"/>
    </source>
</evidence>
<organism evidence="1 2">
    <name type="scientific">Trifolium pratense</name>
    <name type="common">Red clover</name>
    <dbReference type="NCBI Taxonomy" id="57577"/>
    <lineage>
        <taxon>Eukaryota</taxon>
        <taxon>Viridiplantae</taxon>
        <taxon>Streptophyta</taxon>
        <taxon>Embryophyta</taxon>
        <taxon>Tracheophyta</taxon>
        <taxon>Spermatophyta</taxon>
        <taxon>Magnoliopsida</taxon>
        <taxon>eudicotyledons</taxon>
        <taxon>Gunneridae</taxon>
        <taxon>Pentapetalae</taxon>
        <taxon>rosids</taxon>
        <taxon>fabids</taxon>
        <taxon>Fabales</taxon>
        <taxon>Fabaceae</taxon>
        <taxon>Papilionoideae</taxon>
        <taxon>50 kb inversion clade</taxon>
        <taxon>NPAAA clade</taxon>
        <taxon>Hologalegina</taxon>
        <taxon>IRL clade</taxon>
        <taxon>Trifolieae</taxon>
        <taxon>Trifolium</taxon>
    </lineage>
</organism>